<sequence>RSQYKYIYFKLKHGPRKSVRFGKFLKKSRERIIEYDISKPIDEPVVIPSTVAKESRRTSTTELIKIVKAIGTNTQRIGTRERGIDPMPQKLKTPVIIKKSNQVTNTEKVITRNTGTDSIPLQPPPQTRNIATDPVYINQKNKQTNTKPEVIKKKDLKDTATSPVPLEQKTRYTNTKSVSKTNAQTETDKIPRPSTANKGVNPDILEMRDKQTSYKRVSTDERGVNPIQTKTEDKDQQFDTLVLKPEVKSVFTVTDRVIVAGKVTQTISEEKPSVYDTETQTEKEKPSRKLPSIVSREYPPILKPPPKNIRRVPAIDISESSSEERVLEEEPIGLLVPKVEIDKSVGDGTPSEISVHLVLERCKEEVYRRCGDGYKQSSCLQTQCGTGRKYLVFENKRSNIIRIKDKSSCKVINHQRKDDKISLEPPETSLPTLTTSYPLQAKTYKYTNLHNRSVGRGNLGRRKLSESCGMKENKRISSRTTHVSRKDNNNKSIYSNYKNKNNLESNISDDSDSSIIDWKRIADRIRSDKDSINCNDIK</sequence>
<proteinExistence type="predicted"/>
<feature type="compositionally biased region" description="Basic and acidic residues" evidence="1">
    <location>
        <begin position="463"/>
        <end position="475"/>
    </location>
</feature>
<organism evidence="2">
    <name type="scientific">Homalodisca liturata</name>
    <dbReference type="NCBI Taxonomy" id="320908"/>
    <lineage>
        <taxon>Eukaryota</taxon>
        <taxon>Metazoa</taxon>
        <taxon>Ecdysozoa</taxon>
        <taxon>Arthropoda</taxon>
        <taxon>Hexapoda</taxon>
        <taxon>Insecta</taxon>
        <taxon>Pterygota</taxon>
        <taxon>Neoptera</taxon>
        <taxon>Paraneoptera</taxon>
        <taxon>Hemiptera</taxon>
        <taxon>Auchenorrhyncha</taxon>
        <taxon>Membracoidea</taxon>
        <taxon>Cicadellidae</taxon>
        <taxon>Cicadellinae</taxon>
        <taxon>Proconiini</taxon>
        <taxon>Homalodisca</taxon>
    </lineage>
</organism>
<accession>A0A1B6HLX6</accession>
<evidence type="ECO:0000313" key="2">
    <source>
        <dbReference type="EMBL" id="JAS75575.1"/>
    </source>
</evidence>
<reference evidence="2" key="1">
    <citation type="submission" date="2015-11" db="EMBL/GenBank/DDBJ databases">
        <title>De novo transcriptome assembly of four potential Pierce s Disease insect vectors from Arizona vineyards.</title>
        <authorList>
            <person name="Tassone E.E."/>
        </authorList>
    </citation>
    <scope>NUCLEOTIDE SEQUENCE</scope>
</reference>
<feature type="region of interest" description="Disordered" evidence="1">
    <location>
        <begin position="455"/>
        <end position="509"/>
    </location>
</feature>
<feature type="region of interest" description="Disordered" evidence="1">
    <location>
        <begin position="173"/>
        <end position="201"/>
    </location>
</feature>
<feature type="compositionally biased region" description="Polar residues" evidence="1">
    <location>
        <begin position="173"/>
        <end position="185"/>
    </location>
</feature>
<dbReference type="EMBL" id="GECU01032131">
    <property type="protein sequence ID" value="JAS75575.1"/>
    <property type="molecule type" value="Transcribed_RNA"/>
</dbReference>
<dbReference type="AlphaFoldDB" id="A0A1B6HLX6"/>
<protein>
    <submittedName>
        <fullName evidence="2">Uncharacterized protein</fullName>
    </submittedName>
</protein>
<evidence type="ECO:0000256" key="1">
    <source>
        <dbReference type="SAM" id="MobiDB-lite"/>
    </source>
</evidence>
<feature type="compositionally biased region" description="Low complexity" evidence="1">
    <location>
        <begin position="490"/>
        <end position="502"/>
    </location>
</feature>
<gene>
    <name evidence="2" type="ORF">g.24879</name>
</gene>
<name>A0A1B6HLX6_9HEMI</name>
<feature type="non-terminal residue" evidence="2">
    <location>
        <position position="1"/>
    </location>
</feature>